<name>A0A1L3GDL5_SYNAC</name>
<dbReference type="STRING" id="29542.A6070_11255"/>
<evidence type="ECO:0008006" key="3">
    <source>
        <dbReference type="Google" id="ProtNLM"/>
    </source>
</evidence>
<protein>
    <recommendedName>
        <fullName evidence="3">LbtU family siderophore porin</fullName>
    </recommendedName>
</protein>
<dbReference type="Proteomes" id="UP000182264">
    <property type="component" value="Chromosome"/>
</dbReference>
<dbReference type="SUPFAM" id="SSF56935">
    <property type="entry name" value="Porins"/>
    <property type="match status" value="1"/>
</dbReference>
<dbReference type="InterPro" id="IPR023614">
    <property type="entry name" value="Porin_dom_sf"/>
</dbReference>
<dbReference type="KEGG" id="pace:A6070_11255"/>
<dbReference type="Gene3D" id="2.40.160.10">
    <property type="entry name" value="Porin"/>
    <property type="match status" value="1"/>
</dbReference>
<dbReference type="EMBL" id="CP015518">
    <property type="protein sequence ID" value="APG24042.1"/>
    <property type="molecule type" value="Genomic_DNA"/>
</dbReference>
<reference evidence="1 2" key="1">
    <citation type="journal article" date="2017" name="Genome Announc.">
        <title>Complete Genome Sequences of Two Acetylene-Fermenting Pelobacter acetylenicus Strains.</title>
        <authorList>
            <person name="Sutton J.M."/>
            <person name="Baesman S.M."/>
            <person name="Fierst J.L."/>
            <person name="Poret-Peterson A.T."/>
            <person name="Oremland R.S."/>
            <person name="Dunlap D.S."/>
            <person name="Akob D.M."/>
        </authorList>
    </citation>
    <scope>NUCLEOTIDE SEQUENCE [LARGE SCALE GENOMIC DNA]</scope>
    <source>
        <strain evidence="1 2">DSM 3247</strain>
    </source>
</reference>
<dbReference type="AlphaFoldDB" id="A0A1L3GDL5"/>
<organism evidence="1 2">
    <name type="scientific">Syntrophotalea acetylenica</name>
    <name type="common">Pelobacter acetylenicus</name>
    <dbReference type="NCBI Taxonomy" id="29542"/>
    <lineage>
        <taxon>Bacteria</taxon>
        <taxon>Pseudomonadati</taxon>
        <taxon>Thermodesulfobacteriota</taxon>
        <taxon>Desulfuromonadia</taxon>
        <taxon>Desulfuromonadales</taxon>
        <taxon>Syntrophotaleaceae</taxon>
        <taxon>Syntrophotalea</taxon>
    </lineage>
</organism>
<evidence type="ECO:0000313" key="1">
    <source>
        <dbReference type="EMBL" id="APG24042.1"/>
    </source>
</evidence>
<dbReference type="NCBIfam" id="NF033652">
    <property type="entry name" value="LbtU_sider_porin"/>
    <property type="match status" value="1"/>
</dbReference>
<gene>
    <name evidence="1" type="ORF">A7E75_02630</name>
</gene>
<accession>A0A1L3GDL5</accession>
<evidence type="ECO:0000313" key="2">
    <source>
        <dbReference type="Proteomes" id="UP000182264"/>
    </source>
</evidence>
<sequence length="366" mass="39859">MIAKGKSGSIFLILGLALTFPAWVLAAEPETRSLADRVATLEESAGGLHSWLDRISIGGLIEVEAAYVNVDSDDPDADGNESDLTLATVELGIDVDFVKHVSGHVLLLWEEDETEPLDVDEAFIRLDGEDVVPMYLQAGKMYVPFGNFETHFISDPLTLELGETRESAVVIGYASDLLELSFGVFNGDVDETGKDSHLDSFVASAVYNMPREAIPGLALSAGVSWISNLADSDVLSEEIDHSIRRKINGVGAFFSATWQDRLTLIAEYVGALEKFRAGELAFDDGQSLEPKTWNTELGYAVTDKLTVAARYEGGDDLGDLLPDNQYGIAASYGLFESTTLSLEYLHGEFENHDNQDVLTAQLAFEF</sequence>
<keyword evidence="2" id="KW-1185">Reference proteome</keyword>
<proteinExistence type="predicted"/>